<evidence type="ECO:0000256" key="4">
    <source>
        <dbReference type="ARBA" id="ARBA00022801"/>
    </source>
</evidence>
<evidence type="ECO:0000256" key="3">
    <source>
        <dbReference type="ARBA" id="ARBA00022723"/>
    </source>
</evidence>
<feature type="chain" id="PRO_5038386897" evidence="8">
    <location>
        <begin position="28"/>
        <end position="404"/>
    </location>
</feature>
<dbReference type="Gene3D" id="2.70.70.10">
    <property type="entry name" value="Glucose Permease (Domain IIA)"/>
    <property type="match status" value="1"/>
</dbReference>
<dbReference type="PANTHER" id="PTHR21666:SF288">
    <property type="entry name" value="CELL DIVISION PROTEIN YTFB"/>
    <property type="match status" value="1"/>
</dbReference>
<dbReference type="InterPro" id="IPR016047">
    <property type="entry name" value="M23ase_b-sheet_dom"/>
</dbReference>
<dbReference type="PANTHER" id="PTHR21666">
    <property type="entry name" value="PEPTIDASE-RELATED"/>
    <property type="match status" value="1"/>
</dbReference>
<keyword evidence="3" id="KW-0479">Metal-binding</keyword>
<dbReference type="EMBL" id="DXBP01000026">
    <property type="protein sequence ID" value="HIZ41641.1"/>
    <property type="molecule type" value="Genomic_DNA"/>
</dbReference>
<comment type="cofactor">
    <cofactor evidence="1">
        <name>Zn(2+)</name>
        <dbReference type="ChEBI" id="CHEBI:29105"/>
    </cofactor>
</comment>
<keyword evidence="6" id="KW-0482">Metalloprotease</keyword>
<reference evidence="10" key="2">
    <citation type="submission" date="2021-04" db="EMBL/GenBank/DDBJ databases">
        <authorList>
            <person name="Gilroy R."/>
        </authorList>
    </citation>
    <scope>NUCLEOTIDE SEQUENCE</scope>
    <source>
        <strain evidence="10">ChiSxjej1B13-11774</strain>
    </source>
</reference>
<name>A0A9D2EQH9_9FIRM</name>
<dbReference type="GO" id="GO:0004222">
    <property type="term" value="F:metalloendopeptidase activity"/>
    <property type="evidence" value="ECO:0007669"/>
    <property type="project" value="TreeGrafter"/>
</dbReference>
<evidence type="ECO:0000259" key="9">
    <source>
        <dbReference type="Pfam" id="PF01551"/>
    </source>
</evidence>
<feature type="coiled-coil region" evidence="7">
    <location>
        <begin position="174"/>
        <end position="264"/>
    </location>
</feature>
<dbReference type="Pfam" id="PF01551">
    <property type="entry name" value="Peptidase_M23"/>
    <property type="match status" value="1"/>
</dbReference>
<keyword evidence="2" id="KW-0645">Protease</keyword>
<dbReference type="SUPFAM" id="SSF51261">
    <property type="entry name" value="Duplicated hybrid motif"/>
    <property type="match status" value="1"/>
</dbReference>
<dbReference type="Proteomes" id="UP000824048">
    <property type="component" value="Unassembled WGS sequence"/>
</dbReference>
<sequence length="404" mass="44307">MKISPLFKKAVSMALAVSMVITLTVSTNTMTLADDKKSELQAQKDAAQQQLEEIQQKIKDNEANKANAEELKEQYEQQTEVITTQIGLLQQSIAQVEEDINSKQLEIEEKQAEVDVKQAEYDERWEGFKDRLGAMQMLNDGGSIALLSSASNLYQLLTFAEALEQISTKDEEICQQIENERLELEAQRTELENAKAELEAQQAELQNQNSQLDSKKAELQSSIQQQDATISAADAQAEALAVEEEQARKNLDQAAAQLDAYLNSQVDKYSDAALTCSLNFGPALATYKYISCVFGTGGHRGTDFAAPGGTAIYAVADGIVTDATYHYSWGNYVQIYHGKDDEGNTYSTLYAHMISAPAVSAGQNVTKGQIIGYVGSTGYSTGNHLHLEMKINGVLVNAANWIPH</sequence>
<dbReference type="CDD" id="cd12797">
    <property type="entry name" value="M23_peptidase"/>
    <property type="match status" value="1"/>
</dbReference>
<dbReference type="GO" id="GO:0006508">
    <property type="term" value="P:proteolysis"/>
    <property type="evidence" value="ECO:0007669"/>
    <property type="project" value="UniProtKB-KW"/>
</dbReference>
<gene>
    <name evidence="10" type="ORF">H9811_03650</name>
</gene>
<evidence type="ECO:0000256" key="8">
    <source>
        <dbReference type="SAM" id="SignalP"/>
    </source>
</evidence>
<keyword evidence="5" id="KW-0862">Zinc</keyword>
<evidence type="ECO:0000256" key="1">
    <source>
        <dbReference type="ARBA" id="ARBA00001947"/>
    </source>
</evidence>
<accession>A0A9D2EQH9</accession>
<dbReference type="GO" id="GO:0046872">
    <property type="term" value="F:metal ion binding"/>
    <property type="evidence" value="ECO:0007669"/>
    <property type="project" value="UniProtKB-KW"/>
</dbReference>
<dbReference type="InterPro" id="IPR011055">
    <property type="entry name" value="Dup_hybrid_motif"/>
</dbReference>
<dbReference type="AlphaFoldDB" id="A0A9D2EQH9"/>
<reference evidence="10" key="1">
    <citation type="journal article" date="2021" name="PeerJ">
        <title>Extensive microbial diversity within the chicken gut microbiome revealed by metagenomics and culture.</title>
        <authorList>
            <person name="Gilroy R."/>
            <person name="Ravi A."/>
            <person name="Getino M."/>
            <person name="Pursley I."/>
            <person name="Horton D.L."/>
            <person name="Alikhan N.F."/>
            <person name="Baker D."/>
            <person name="Gharbi K."/>
            <person name="Hall N."/>
            <person name="Watson M."/>
            <person name="Adriaenssens E.M."/>
            <person name="Foster-Nyarko E."/>
            <person name="Jarju S."/>
            <person name="Secka A."/>
            <person name="Antonio M."/>
            <person name="Oren A."/>
            <person name="Chaudhuri R.R."/>
            <person name="La Ragione R."/>
            <person name="Hildebrand F."/>
            <person name="Pallen M.J."/>
        </authorList>
    </citation>
    <scope>NUCLEOTIDE SEQUENCE</scope>
    <source>
        <strain evidence="10">ChiSxjej1B13-11774</strain>
    </source>
</reference>
<feature type="coiled-coil region" evidence="7">
    <location>
        <begin position="30"/>
        <end position="122"/>
    </location>
</feature>
<evidence type="ECO:0000256" key="2">
    <source>
        <dbReference type="ARBA" id="ARBA00022670"/>
    </source>
</evidence>
<evidence type="ECO:0000256" key="6">
    <source>
        <dbReference type="ARBA" id="ARBA00023049"/>
    </source>
</evidence>
<feature type="domain" description="M23ase beta-sheet core" evidence="9">
    <location>
        <begin position="298"/>
        <end position="397"/>
    </location>
</feature>
<dbReference type="InterPro" id="IPR050570">
    <property type="entry name" value="Cell_wall_metabolism_enzyme"/>
</dbReference>
<feature type="signal peptide" evidence="8">
    <location>
        <begin position="1"/>
        <end position="27"/>
    </location>
</feature>
<proteinExistence type="predicted"/>
<protein>
    <submittedName>
        <fullName evidence="10">Peptidoglycan DD-metalloendopeptidase family protein</fullName>
    </submittedName>
</protein>
<keyword evidence="8" id="KW-0732">Signal</keyword>
<evidence type="ECO:0000256" key="7">
    <source>
        <dbReference type="SAM" id="Coils"/>
    </source>
</evidence>
<organism evidence="10 11">
    <name type="scientific">Candidatus Gemmiger excrementigallinarum</name>
    <dbReference type="NCBI Taxonomy" id="2838609"/>
    <lineage>
        <taxon>Bacteria</taxon>
        <taxon>Bacillati</taxon>
        <taxon>Bacillota</taxon>
        <taxon>Clostridia</taxon>
        <taxon>Eubacteriales</taxon>
        <taxon>Gemmiger</taxon>
    </lineage>
</organism>
<keyword evidence="4" id="KW-0378">Hydrolase</keyword>
<evidence type="ECO:0000313" key="11">
    <source>
        <dbReference type="Proteomes" id="UP000824048"/>
    </source>
</evidence>
<dbReference type="Gene3D" id="6.10.250.3150">
    <property type="match status" value="1"/>
</dbReference>
<keyword evidence="7" id="KW-0175">Coiled coil</keyword>
<evidence type="ECO:0000313" key="10">
    <source>
        <dbReference type="EMBL" id="HIZ41641.1"/>
    </source>
</evidence>
<evidence type="ECO:0000256" key="5">
    <source>
        <dbReference type="ARBA" id="ARBA00022833"/>
    </source>
</evidence>
<comment type="caution">
    <text evidence="10">The sequence shown here is derived from an EMBL/GenBank/DDBJ whole genome shotgun (WGS) entry which is preliminary data.</text>
</comment>